<name>A0AAV2Q954_MEGNR</name>
<feature type="transmembrane region" description="Helical" evidence="3">
    <location>
        <begin position="399"/>
        <end position="421"/>
    </location>
</feature>
<keyword evidence="3" id="KW-0472">Membrane</keyword>
<dbReference type="CDD" id="cd00037">
    <property type="entry name" value="CLECT"/>
    <property type="match status" value="2"/>
</dbReference>
<dbReference type="InterPro" id="IPR016186">
    <property type="entry name" value="C-type_lectin-like/link_sf"/>
</dbReference>
<dbReference type="SMART" id="SM00034">
    <property type="entry name" value="CLECT"/>
    <property type="match status" value="2"/>
</dbReference>
<dbReference type="InterPro" id="IPR011600">
    <property type="entry name" value="Pept_C14_caspase"/>
</dbReference>
<feature type="domain" description="C-type lectin" evidence="5">
    <location>
        <begin position="79"/>
        <end position="194"/>
    </location>
</feature>
<evidence type="ECO:0000256" key="3">
    <source>
        <dbReference type="SAM" id="Phobius"/>
    </source>
</evidence>
<dbReference type="InterPro" id="IPR036028">
    <property type="entry name" value="SH3-like_dom_sf"/>
</dbReference>
<keyword evidence="4" id="KW-0732">Signal</keyword>
<dbReference type="Gene3D" id="3.10.100.10">
    <property type="entry name" value="Mannose-Binding Protein A, subunit A"/>
    <property type="match status" value="2"/>
</dbReference>
<dbReference type="InterPro" id="IPR001309">
    <property type="entry name" value="Pept_C14_p20"/>
</dbReference>
<dbReference type="SUPFAM" id="SSF50044">
    <property type="entry name" value="SH3-domain"/>
    <property type="match status" value="1"/>
</dbReference>
<evidence type="ECO:0000256" key="1">
    <source>
        <dbReference type="ARBA" id="ARBA00022989"/>
    </source>
</evidence>
<gene>
    <name evidence="7" type="ORF">MNOR_LOCUS9707</name>
</gene>
<dbReference type="Proteomes" id="UP001497623">
    <property type="component" value="Unassembled WGS sequence"/>
</dbReference>
<dbReference type="Gene3D" id="3.40.50.1460">
    <property type="match status" value="1"/>
</dbReference>
<comment type="caution">
    <text evidence="7">The sequence shown here is derived from an EMBL/GenBank/DDBJ whole genome shotgun (WGS) entry which is preliminary data.</text>
</comment>
<dbReference type="PROSITE" id="PS50041">
    <property type="entry name" value="C_TYPE_LECTIN_2"/>
    <property type="match status" value="2"/>
</dbReference>
<dbReference type="SUPFAM" id="SSF52129">
    <property type="entry name" value="Caspase-like"/>
    <property type="match status" value="2"/>
</dbReference>
<evidence type="ECO:0000313" key="8">
    <source>
        <dbReference type="Proteomes" id="UP001497623"/>
    </source>
</evidence>
<evidence type="ECO:0000256" key="2">
    <source>
        <dbReference type="ARBA" id="ARBA00023157"/>
    </source>
</evidence>
<dbReference type="GO" id="GO:0005886">
    <property type="term" value="C:plasma membrane"/>
    <property type="evidence" value="ECO:0007669"/>
    <property type="project" value="TreeGrafter"/>
</dbReference>
<dbReference type="GO" id="GO:0004197">
    <property type="term" value="F:cysteine-type endopeptidase activity"/>
    <property type="evidence" value="ECO:0007669"/>
    <property type="project" value="InterPro"/>
</dbReference>
<dbReference type="PROSITE" id="PS50208">
    <property type="entry name" value="CASPASE_P20"/>
    <property type="match status" value="1"/>
</dbReference>
<reference evidence="7 8" key="1">
    <citation type="submission" date="2024-05" db="EMBL/GenBank/DDBJ databases">
        <authorList>
            <person name="Wallberg A."/>
        </authorList>
    </citation>
    <scope>NUCLEOTIDE SEQUENCE [LARGE SCALE GENOMIC DNA]</scope>
</reference>
<dbReference type="PANTHER" id="PTHR46784:SF1">
    <property type="entry name" value="KILLER CELL LECTIN-LIKE RECEPTOR SUBFAMILY B MEMBER 1"/>
    <property type="match status" value="1"/>
</dbReference>
<accession>A0AAV2Q954</accession>
<proteinExistence type="predicted"/>
<evidence type="ECO:0000256" key="4">
    <source>
        <dbReference type="SAM" id="SignalP"/>
    </source>
</evidence>
<protein>
    <recommendedName>
        <fullName evidence="9">C-type lectin domain-containing protein</fullName>
    </recommendedName>
</protein>
<dbReference type="GO" id="GO:0038023">
    <property type="term" value="F:signaling receptor activity"/>
    <property type="evidence" value="ECO:0007669"/>
    <property type="project" value="TreeGrafter"/>
</dbReference>
<dbReference type="AlphaFoldDB" id="A0AAV2Q954"/>
<dbReference type="InterPro" id="IPR051527">
    <property type="entry name" value="KLR_subfamily_B"/>
</dbReference>
<dbReference type="Pfam" id="PF00059">
    <property type="entry name" value="Lectin_C"/>
    <property type="match status" value="2"/>
</dbReference>
<dbReference type="PANTHER" id="PTHR46784">
    <property type="entry name" value="KILLER CELL LECTIN-LIKE RECEPTOR SUBFAMILY B MEMBER 1"/>
    <property type="match status" value="1"/>
</dbReference>
<keyword evidence="8" id="KW-1185">Reference proteome</keyword>
<dbReference type="InterPro" id="IPR001304">
    <property type="entry name" value="C-type_lectin-like"/>
</dbReference>
<keyword evidence="1 3" id="KW-1133">Transmembrane helix</keyword>
<dbReference type="SUPFAM" id="SSF56436">
    <property type="entry name" value="C-type lectin-like"/>
    <property type="match status" value="2"/>
</dbReference>
<dbReference type="GO" id="GO:0009986">
    <property type="term" value="C:cell surface"/>
    <property type="evidence" value="ECO:0007669"/>
    <property type="project" value="TreeGrafter"/>
</dbReference>
<keyword evidence="3" id="KW-0812">Transmembrane</keyword>
<evidence type="ECO:0000259" key="6">
    <source>
        <dbReference type="PROSITE" id="PS50208"/>
    </source>
</evidence>
<sequence>MSNTFVKLTMLLSLALVVLLPWESLSIMIISPFKYGNLNHKTNISKIDSSFEKYSYSDINLTLITSYAVCPPNQYIIPIQGKCYFVSGFEHYPKNKSEAKNDCKKYWYGDIAGKPPLNWGNWTKSLQLINDRYYWVNLTKSNVDWFWPNGDAVVEWDNGQPSGAGGSSACATVYGGSDKLAEVPCSGEYAYICDIQGSGICHGNVCECFEGYFGKSCQYACKYLCRWPKLCSIVGNASVCRCHDGSIEENNKCIPLVICPANYTEIFGYCYKVIYDSKSWIDAHASCKTIPGGALAEPPLLHWDICLEVLQISIIQMYWINLQKTKNGWNWPSGKKVQHWDYGQPDGSASDDACALINGQDNLLMEQFCSHEFSFICEAPKSGSVPGYFGKLCMHGFPLYVWLSGAAMTIILLFIASVIYFTRQHIKYKDEIEYKMCNKPRGHCIIMYTREENIYISQVDFAPKDPQNLHLHEGQVIEMISYTTHKDILYGRPYGIENSKEGYFTKKHVQQSKYGLADADLCADLWTDLDFTVHKMEVKTVEDFKMKLLNCRKVISADTRPQDCFSFTFIGHGYTEDKTEFIELKGFYDEYDDDYSNDMYCTRENTLAESRFAENGYFVDDGSNEGENHIKENEQKCIVGLNNSNNTENSELSMNLEGGDNDIQSNNTENSELLMNLEGEDNDIQSNGTENSELLTNLEGGDNDIQSNGTENSELLTNLEGGDNDIQSHVETDSVGSMPGDYIKIGFPVRLIYELFTSQQCPRLAEVPKLFYIQACRGEKIDNPLLIVDENYLIHSNETAARAFISNP</sequence>
<evidence type="ECO:0008006" key="9">
    <source>
        <dbReference type="Google" id="ProtNLM"/>
    </source>
</evidence>
<feature type="signal peptide" evidence="4">
    <location>
        <begin position="1"/>
        <end position="26"/>
    </location>
</feature>
<evidence type="ECO:0000313" key="7">
    <source>
        <dbReference type="EMBL" id="CAL4075138.1"/>
    </source>
</evidence>
<feature type="non-terminal residue" evidence="7">
    <location>
        <position position="808"/>
    </location>
</feature>
<keyword evidence="2" id="KW-1015">Disulfide bond</keyword>
<organism evidence="7 8">
    <name type="scientific">Meganyctiphanes norvegica</name>
    <name type="common">Northern krill</name>
    <name type="synonym">Thysanopoda norvegica</name>
    <dbReference type="NCBI Taxonomy" id="48144"/>
    <lineage>
        <taxon>Eukaryota</taxon>
        <taxon>Metazoa</taxon>
        <taxon>Ecdysozoa</taxon>
        <taxon>Arthropoda</taxon>
        <taxon>Crustacea</taxon>
        <taxon>Multicrustacea</taxon>
        <taxon>Malacostraca</taxon>
        <taxon>Eumalacostraca</taxon>
        <taxon>Eucarida</taxon>
        <taxon>Euphausiacea</taxon>
        <taxon>Euphausiidae</taxon>
        <taxon>Meganyctiphanes</taxon>
    </lineage>
</organism>
<feature type="domain" description="Caspase family p20" evidence="6">
    <location>
        <begin position="726"/>
        <end position="780"/>
    </location>
</feature>
<dbReference type="GO" id="GO:0006508">
    <property type="term" value="P:proteolysis"/>
    <property type="evidence" value="ECO:0007669"/>
    <property type="project" value="InterPro"/>
</dbReference>
<dbReference type="InterPro" id="IPR029030">
    <property type="entry name" value="Caspase-like_dom_sf"/>
</dbReference>
<feature type="chain" id="PRO_5043819555" description="C-type lectin domain-containing protein" evidence="4">
    <location>
        <begin position="27"/>
        <end position="808"/>
    </location>
</feature>
<feature type="domain" description="C-type lectin" evidence="5">
    <location>
        <begin position="266"/>
        <end position="378"/>
    </location>
</feature>
<dbReference type="Pfam" id="PF00656">
    <property type="entry name" value="Peptidase_C14"/>
    <property type="match status" value="1"/>
</dbReference>
<evidence type="ECO:0000259" key="5">
    <source>
        <dbReference type="PROSITE" id="PS50041"/>
    </source>
</evidence>
<dbReference type="EMBL" id="CAXKWB010004743">
    <property type="protein sequence ID" value="CAL4075138.1"/>
    <property type="molecule type" value="Genomic_DNA"/>
</dbReference>
<dbReference type="InterPro" id="IPR016187">
    <property type="entry name" value="CTDL_fold"/>
</dbReference>